<keyword evidence="1" id="KW-0175">Coiled coil</keyword>
<dbReference type="InterPro" id="IPR012312">
    <property type="entry name" value="Hemerythrin-like"/>
</dbReference>
<keyword evidence="4" id="KW-1185">Reference proteome</keyword>
<protein>
    <submittedName>
        <fullName evidence="3">Hemerythrin-like domain-containing protein</fullName>
    </submittedName>
</protein>
<dbReference type="STRING" id="36842.SAMN02194393_01064"/>
<evidence type="ECO:0000256" key="1">
    <source>
        <dbReference type="SAM" id="Coils"/>
    </source>
</evidence>
<reference evidence="3 4" key="1">
    <citation type="submission" date="2017-02" db="EMBL/GenBank/DDBJ databases">
        <authorList>
            <person name="Peterson S.W."/>
        </authorList>
    </citation>
    <scope>NUCLEOTIDE SEQUENCE [LARGE SCALE GENOMIC DNA]</scope>
    <source>
        <strain evidence="3 4">M1</strain>
    </source>
</reference>
<dbReference type="GO" id="GO:0005886">
    <property type="term" value="C:plasma membrane"/>
    <property type="evidence" value="ECO:0007669"/>
    <property type="project" value="TreeGrafter"/>
</dbReference>
<sequence length="183" mass="21536">MDAITLMIEEHKNIKKVLRVARKLCINILNRGEVNYEAFNIVVDFVKNYADKHHHNKEEDILFKKMSEELGEEIERGSIYGMFAEHDMGRLYMKNLVEALDRVNNGDDDSKVDIIANTISYTDLLHRHIDKEDNAIYEFGKRNLSMEAMLEVEERCREVEDIAKEKNIQKKYIKAIEELEKMV</sequence>
<evidence type="ECO:0000313" key="3">
    <source>
        <dbReference type="EMBL" id="SKC48707.1"/>
    </source>
</evidence>
<name>A0A1T5JAZ7_9FIRM</name>
<evidence type="ECO:0000259" key="2">
    <source>
        <dbReference type="Pfam" id="PF01814"/>
    </source>
</evidence>
<proteinExistence type="predicted"/>
<dbReference type="AlphaFoldDB" id="A0A1T5JAZ7"/>
<accession>A0A1T5JAZ7</accession>
<dbReference type="Proteomes" id="UP000190285">
    <property type="component" value="Unassembled WGS sequence"/>
</dbReference>
<dbReference type="OrthoDB" id="9785474at2"/>
<dbReference type="PANTHER" id="PTHR39966">
    <property type="entry name" value="BLL2471 PROTEIN-RELATED"/>
    <property type="match status" value="1"/>
</dbReference>
<feature type="coiled-coil region" evidence="1">
    <location>
        <begin position="149"/>
        <end position="182"/>
    </location>
</feature>
<evidence type="ECO:0000313" key="4">
    <source>
        <dbReference type="Proteomes" id="UP000190285"/>
    </source>
</evidence>
<dbReference type="Gene3D" id="1.20.120.520">
    <property type="entry name" value="nmb1532 protein domain like"/>
    <property type="match status" value="1"/>
</dbReference>
<dbReference type="PANTHER" id="PTHR39966:SF1">
    <property type="entry name" value="HEMERYTHRIN-LIKE DOMAIN-CONTAINING PROTEIN"/>
    <property type="match status" value="1"/>
</dbReference>
<gene>
    <name evidence="3" type="ORF">SAMN02194393_01064</name>
</gene>
<dbReference type="EMBL" id="FUZT01000002">
    <property type="protein sequence ID" value="SKC48707.1"/>
    <property type="molecule type" value="Genomic_DNA"/>
</dbReference>
<feature type="domain" description="Hemerythrin-like" evidence="2">
    <location>
        <begin position="3"/>
        <end position="138"/>
    </location>
</feature>
<dbReference type="RefSeq" id="WP_079489902.1">
    <property type="nucleotide sequence ID" value="NZ_FUZT01000002.1"/>
</dbReference>
<dbReference type="Pfam" id="PF01814">
    <property type="entry name" value="Hemerythrin"/>
    <property type="match status" value="1"/>
</dbReference>
<organism evidence="3 4">
    <name type="scientific">Maledivibacter halophilus</name>
    <dbReference type="NCBI Taxonomy" id="36842"/>
    <lineage>
        <taxon>Bacteria</taxon>
        <taxon>Bacillati</taxon>
        <taxon>Bacillota</taxon>
        <taxon>Clostridia</taxon>
        <taxon>Peptostreptococcales</taxon>
        <taxon>Caminicellaceae</taxon>
        <taxon>Maledivibacter</taxon>
    </lineage>
</organism>